<dbReference type="RefSeq" id="WP_123359305.1">
    <property type="nucleotide sequence ID" value="NZ_MOBM01000024.1"/>
</dbReference>
<name>A0A423HMQ4_9PSED</name>
<protein>
    <submittedName>
        <fullName evidence="1">Uncharacterized protein</fullName>
    </submittedName>
</protein>
<proteinExistence type="predicted"/>
<dbReference type="Proteomes" id="UP000284002">
    <property type="component" value="Unassembled WGS sequence"/>
</dbReference>
<evidence type="ECO:0000313" key="2">
    <source>
        <dbReference type="Proteomes" id="UP000284002"/>
    </source>
</evidence>
<gene>
    <name evidence="1" type="ORF">BK662_17900</name>
</gene>
<organism evidence="1 2">
    <name type="scientific">Pseudomonas frederiksbergensis</name>
    <dbReference type="NCBI Taxonomy" id="104087"/>
    <lineage>
        <taxon>Bacteria</taxon>
        <taxon>Pseudomonadati</taxon>
        <taxon>Pseudomonadota</taxon>
        <taxon>Gammaproteobacteria</taxon>
        <taxon>Pseudomonadales</taxon>
        <taxon>Pseudomonadaceae</taxon>
        <taxon>Pseudomonas</taxon>
    </lineage>
</organism>
<dbReference type="AlphaFoldDB" id="A0A423HMQ4"/>
<comment type="caution">
    <text evidence="1">The sequence shown here is derived from an EMBL/GenBank/DDBJ whole genome shotgun (WGS) entry which is preliminary data.</text>
</comment>
<sequence length="69" mass="7802">MSDDNNLSEDFSIEDILEVKRRARVRQLEAVYAADQESLERAAESIKAVLRGNAPIPRPQRFSSLDKKG</sequence>
<reference evidence="1 2" key="1">
    <citation type="submission" date="2016-10" db="EMBL/GenBank/DDBJ databases">
        <title>Comparative genome analysis of multiple Pseudomonas spp. focuses on biocontrol and plant growth promoting traits.</title>
        <authorList>
            <person name="Tao X.-Y."/>
            <person name="Taylor C.G."/>
        </authorList>
    </citation>
    <scope>NUCLEOTIDE SEQUENCE [LARGE SCALE GENOMIC DNA]</scope>
    <source>
        <strain evidence="1 2">36C6</strain>
    </source>
</reference>
<dbReference type="EMBL" id="MOBM01000024">
    <property type="protein sequence ID" value="RON14453.1"/>
    <property type="molecule type" value="Genomic_DNA"/>
</dbReference>
<accession>A0A423HMQ4</accession>
<evidence type="ECO:0000313" key="1">
    <source>
        <dbReference type="EMBL" id="RON14453.1"/>
    </source>
</evidence>